<protein>
    <recommendedName>
        <fullName evidence="12">NACHT, LRR and PYD domains-containing protein 12-like</fullName>
    </recommendedName>
</protein>
<name>A0AA88MTY3_CHASR</name>
<dbReference type="GO" id="GO:0005524">
    <property type="term" value="F:ATP binding"/>
    <property type="evidence" value="ECO:0007669"/>
    <property type="project" value="UniProtKB-KW"/>
</dbReference>
<dbReference type="InterPro" id="IPR001611">
    <property type="entry name" value="Leu-rich_rpt"/>
</dbReference>
<dbReference type="AlphaFoldDB" id="A0AA88MTY3"/>
<dbReference type="EMBL" id="JAUPFM010000008">
    <property type="protein sequence ID" value="KAK2845145.1"/>
    <property type="molecule type" value="Genomic_DNA"/>
</dbReference>
<keyword evidence="6" id="KW-0067">ATP-binding</keyword>
<dbReference type="PROSITE" id="PS50837">
    <property type="entry name" value="NACHT"/>
    <property type="match status" value="1"/>
</dbReference>
<dbReference type="SMART" id="SM00368">
    <property type="entry name" value="LRR_RI"/>
    <property type="match status" value="5"/>
</dbReference>
<evidence type="ECO:0000313" key="10">
    <source>
        <dbReference type="EMBL" id="KAK2845145.1"/>
    </source>
</evidence>
<dbReference type="Gene3D" id="2.60.120.920">
    <property type="match status" value="1"/>
</dbReference>
<dbReference type="Pfam" id="PF14484">
    <property type="entry name" value="FISNA"/>
    <property type="match status" value="1"/>
</dbReference>
<dbReference type="Pfam" id="PF13765">
    <property type="entry name" value="PRY"/>
    <property type="match status" value="1"/>
</dbReference>
<evidence type="ECO:0008006" key="12">
    <source>
        <dbReference type="Google" id="ProtNLM"/>
    </source>
</evidence>
<proteinExistence type="predicted"/>
<dbReference type="InterPro" id="IPR013320">
    <property type="entry name" value="ConA-like_dom_sf"/>
</dbReference>
<dbReference type="InterPro" id="IPR041075">
    <property type="entry name" value="NOD1/2_WH"/>
</dbReference>
<dbReference type="PANTHER" id="PTHR24106">
    <property type="entry name" value="NACHT, LRR AND CARD DOMAINS-CONTAINING"/>
    <property type="match status" value="1"/>
</dbReference>
<dbReference type="PRINTS" id="PR01407">
    <property type="entry name" value="BUTYPHLNCDUF"/>
</dbReference>
<evidence type="ECO:0000256" key="4">
    <source>
        <dbReference type="ARBA" id="ARBA00022737"/>
    </source>
</evidence>
<dbReference type="InterPro" id="IPR001870">
    <property type="entry name" value="B30.2/SPRY"/>
</dbReference>
<gene>
    <name evidence="10" type="ORF">Q5P01_011804</name>
</gene>
<dbReference type="Pfam" id="PF17776">
    <property type="entry name" value="NLRC4_HD2"/>
    <property type="match status" value="1"/>
</dbReference>
<feature type="domain" description="B30.2/SPRY" evidence="8">
    <location>
        <begin position="909"/>
        <end position="1101"/>
    </location>
</feature>
<comment type="caution">
    <text evidence="10">The sequence shown here is derived from an EMBL/GenBank/DDBJ whole genome shotgun (WGS) entry which is preliminary data.</text>
</comment>
<evidence type="ECO:0000256" key="1">
    <source>
        <dbReference type="ARBA" id="ARBA00004496"/>
    </source>
</evidence>
<dbReference type="Pfam" id="PF00622">
    <property type="entry name" value="SPRY"/>
    <property type="match status" value="1"/>
</dbReference>
<dbReference type="CDD" id="cd16040">
    <property type="entry name" value="SPRY_PRY_SNTX"/>
    <property type="match status" value="1"/>
</dbReference>
<dbReference type="Pfam" id="PF17779">
    <property type="entry name" value="WHD_NOD2"/>
    <property type="match status" value="1"/>
</dbReference>
<dbReference type="SUPFAM" id="SSF52047">
    <property type="entry name" value="RNI-like"/>
    <property type="match status" value="1"/>
</dbReference>
<dbReference type="InterPro" id="IPR041267">
    <property type="entry name" value="NLRP_HD2"/>
</dbReference>
<dbReference type="InterPro" id="IPR007111">
    <property type="entry name" value="NACHT_NTPase"/>
</dbReference>
<dbReference type="SMART" id="SM00589">
    <property type="entry name" value="PRY"/>
    <property type="match status" value="1"/>
</dbReference>
<dbReference type="SMART" id="SM00449">
    <property type="entry name" value="SPRY"/>
    <property type="match status" value="1"/>
</dbReference>
<dbReference type="InterPro" id="IPR043136">
    <property type="entry name" value="B30.2/SPRY_sf"/>
</dbReference>
<evidence type="ECO:0000259" key="9">
    <source>
        <dbReference type="PROSITE" id="PS50837"/>
    </source>
</evidence>
<dbReference type="SMART" id="SM01288">
    <property type="entry name" value="FISNA"/>
    <property type="match status" value="1"/>
</dbReference>
<dbReference type="InterPro" id="IPR051261">
    <property type="entry name" value="NLR"/>
</dbReference>
<evidence type="ECO:0000256" key="3">
    <source>
        <dbReference type="ARBA" id="ARBA00022614"/>
    </source>
</evidence>
<dbReference type="Gene3D" id="3.40.50.300">
    <property type="entry name" value="P-loop containing nucleotide triphosphate hydrolases"/>
    <property type="match status" value="1"/>
</dbReference>
<evidence type="ECO:0000256" key="2">
    <source>
        <dbReference type="ARBA" id="ARBA00022490"/>
    </source>
</evidence>
<keyword evidence="11" id="KW-1185">Reference proteome</keyword>
<dbReference type="GO" id="GO:0005737">
    <property type="term" value="C:cytoplasm"/>
    <property type="evidence" value="ECO:0007669"/>
    <property type="project" value="UniProtKB-SubCell"/>
</dbReference>
<feature type="region of interest" description="Disordered" evidence="7">
    <location>
        <begin position="1"/>
        <end position="56"/>
    </location>
</feature>
<keyword evidence="3" id="KW-0433">Leucine-rich repeat</keyword>
<accession>A0AA88MTY3</accession>
<dbReference type="InterPro" id="IPR003877">
    <property type="entry name" value="SPRY_dom"/>
</dbReference>
<sequence length="1101" mass="124369">MEDDTDKPALGSSGDHWDMKSNDSMRLPVNFSSGDVATGEGANRDPAAEVSSGQTALNHSQNLKEFEGHVLEFVRSSIISCQKVLNPTGEFPEDQSTEALFANDRDHSVAAAKEAFLQIALHVLKTLKLDSYVFILEQKYYGELVMYQRELKSWMTKKYQWMPEGTSNQGQTTAFSKIYTELYVLDGDIREINKEHEVRQIETAINRPKSGETQIQCEDIFKPLPKQGSVIRTVLTQGIAGIGKTVLAQKFMLDWSEDKANQDIQLLFWLPFRELNLLGNEKRTLMQLLCDFSPGLKESGIKDLKTYTALFVLHGLDECRLRLDFKGAERCCDATQSASVEVLLTNLIAGNLLPKAKLWITTRPAAASCIPPQYVDRVTEIRGFSDLQKEQYFQKRIDDEILAKRVVTHIKSTRSLYIMCHIPVFCWISSIVLGNMCARSGGKMPKTLTQMYVHFLAHQTAQMHVKYCEEQQLDSQGNNKVIMSLGKLAFQQLEKGNLIFYEEDLREFGLDVKEASVYSGVCTQVFREESWMQHKVFCFVHLSVQEFLAALYVHVKYNMSGVNLMVESSGTRKRSQTRTISDLHKAAVDRALQSQNGHLDLFLRFLLGLSLESSQDLLKALKIQVENCDSQCHKESIKYIKDKINQNPHPDRCINLFHCLSELNDDSLVDEIQSYMNTDRDSAMDQCSPAQWASLVFVLLTSQNQLELFELKKYSRNEEGLLRLLPVLKASRSAKLNDCKLTAGCCPALTSILSSTSSELCDLNLSDNSLQDSGVKLLCIGLQSPHCRLKTLKLNRCSLTHHSCEDLASVLSCHSSHLRELDLSDNDIEDLGVQLLSVGLGNVCCKLEVLRLSFCCITEKGCAFLATVLKSSPSRLKELDLSYNHLGESGVNLITDAVEESRCEMTKLSLDHNAEYWLKPRLTKYTCELTLDPNTAHKNLILSDGNRKVTQGREEQTYPDHSDRFDHWTQVLCQQGLTSRCYWEVECEGNWAGIGVTYKDLSRKGVGNDCVMGYNSMSWSLHCSAFGFTAYHNIQGIAIPIPKLGSRRLAVYLDWEAGILSFYKVSSGRSLTHLHTFFTKFTEPLYPGLRVWDYDSSLTLY</sequence>
<dbReference type="InterPro" id="IPR029495">
    <property type="entry name" value="NACHT-assoc"/>
</dbReference>
<dbReference type="Proteomes" id="UP001187415">
    <property type="component" value="Unassembled WGS sequence"/>
</dbReference>
<evidence type="ECO:0000313" key="11">
    <source>
        <dbReference type="Proteomes" id="UP001187415"/>
    </source>
</evidence>
<evidence type="ECO:0000256" key="5">
    <source>
        <dbReference type="ARBA" id="ARBA00022741"/>
    </source>
</evidence>
<evidence type="ECO:0000256" key="7">
    <source>
        <dbReference type="SAM" id="MobiDB-lite"/>
    </source>
</evidence>
<dbReference type="PROSITE" id="PS51450">
    <property type="entry name" value="LRR"/>
    <property type="match status" value="1"/>
</dbReference>
<feature type="domain" description="NACHT" evidence="9">
    <location>
        <begin position="232"/>
        <end position="366"/>
    </location>
</feature>
<reference evidence="10" key="1">
    <citation type="submission" date="2023-07" db="EMBL/GenBank/DDBJ databases">
        <title>Chromosome-level Genome Assembly of Striped Snakehead (Channa striata).</title>
        <authorList>
            <person name="Liu H."/>
        </authorList>
    </citation>
    <scope>NUCLEOTIDE SEQUENCE</scope>
    <source>
        <strain evidence="10">Gz</strain>
        <tissue evidence="10">Muscle</tissue>
    </source>
</reference>
<dbReference type="InterPro" id="IPR032675">
    <property type="entry name" value="LRR_dom_sf"/>
</dbReference>
<keyword evidence="5" id="KW-0547">Nucleotide-binding</keyword>
<dbReference type="InterPro" id="IPR006574">
    <property type="entry name" value="PRY"/>
</dbReference>
<dbReference type="InterPro" id="IPR027417">
    <property type="entry name" value="P-loop_NTPase"/>
</dbReference>
<dbReference type="FunFam" id="3.40.50.300:FF:000210">
    <property type="entry name" value="Si:dkey-16p6.1"/>
    <property type="match status" value="1"/>
</dbReference>
<dbReference type="Pfam" id="PF13516">
    <property type="entry name" value="LRR_6"/>
    <property type="match status" value="4"/>
</dbReference>
<evidence type="ECO:0000259" key="8">
    <source>
        <dbReference type="PROSITE" id="PS50188"/>
    </source>
</evidence>
<organism evidence="10 11">
    <name type="scientific">Channa striata</name>
    <name type="common">Snakehead murrel</name>
    <name type="synonym">Ophicephalus striatus</name>
    <dbReference type="NCBI Taxonomy" id="64152"/>
    <lineage>
        <taxon>Eukaryota</taxon>
        <taxon>Metazoa</taxon>
        <taxon>Chordata</taxon>
        <taxon>Craniata</taxon>
        <taxon>Vertebrata</taxon>
        <taxon>Euteleostomi</taxon>
        <taxon>Actinopterygii</taxon>
        <taxon>Neopterygii</taxon>
        <taxon>Teleostei</taxon>
        <taxon>Neoteleostei</taxon>
        <taxon>Acanthomorphata</taxon>
        <taxon>Anabantaria</taxon>
        <taxon>Anabantiformes</taxon>
        <taxon>Channoidei</taxon>
        <taxon>Channidae</taxon>
        <taxon>Channa</taxon>
    </lineage>
</organism>
<dbReference type="SUPFAM" id="SSF49899">
    <property type="entry name" value="Concanavalin A-like lectins/glucanases"/>
    <property type="match status" value="1"/>
</dbReference>
<keyword evidence="2" id="KW-0963">Cytoplasm</keyword>
<comment type="subcellular location">
    <subcellularLocation>
        <location evidence="1">Cytoplasm</location>
    </subcellularLocation>
</comment>
<dbReference type="PROSITE" id="PS50188">
    <property type="entry name" value="B302_SPRY"/>
    <property type="match status" value="1"/>
</dbReference>
<dbReference type="Gene3D" id="3.80.10.10">
    <property type="entry name" value="Ribonuclease Inhibitor"/>
    <property type="match status" value="2"/>
</dbReference>
<keyword evidence="4" id="KW-0677">Repeat</keyword>
<dbReference type="Pfam" id="PF05729">
    <property type="entry name" value="NACHT"/>
    <property type="match status" value="1"/>
</dbReference>
<dbReference type="InterPro" id="IPR003879">
    <property type="entry name" value="Butyrophylin_SPRY"/>
</dbReference>
<evidence type="ECO:0000256" key="6">
    <source>
        <dbReference type="ARBA" id="ARBA00022840"/>
    </source>
</evidence>